<organism evidence="1 2">
    <name type="scientific">Chryseobacterium luquanense</name>
    <dbReference type="NCBI Taxonomy" id="2983766"/>
    <lineage>
        <taxon>Bacteria</taxon>
        <taxon>Pseudomonadati</taxon>
        <taxon>Bacteroidota</taxon>
        <taxon>Flavobacteriia</taxon>
        <taxon>Flavobacteriales</taxon>
        <taxon>Weeksellaceae</taxon>
        <taxon>Chryseobacterium group</taxon>
        <taxon>Chryseobacterium</taxon>
    </lineage>
</organism>
<protein>
    <submittedName>
        <fullName evidence="1">Uncharacterized protein</fullName>
    </submittedName>
</protein>
<evidence type="ECO:0000313" key="1">
    <source>
        <dbReference type="EMBL" id="MCX8530818.1"/>
    </source>
</evidence>
<dbReference type="EMBL" id="JAOVZV010000001">
    <property type="protein sequence ID" value="MCX8530818.1"/>
    <property type="molecule type" value="Genomic_DNA"/>
</dbReference>
<gene>
    <name evidence="1" type="ORF">OEA66_00460</name>
</gene>
<dbReference type="RefSeq" id="WP_267279497.1">
    <property type="nucleotide sequence ID" value="NZ_JAOVZV010000001.1"/>
</dbReference>
<keyword evidence="2" id="KW-1185">Reference proteome</keyword>
<comment type="caution">
    <text evidence="1">The sequence shown here is derived from an EMBL/GenBank/DDBJ whole genome shotgun (WGS) entry which is preliminary data.</text>
</comment>
<sequence length="116" mass="13541">MALAEFYYLPPPADTYVNISDILMVATDIAEQVNAHKQIEKNEAYVKMSADRVPSNISNALPNGKVPFFNKKWLEFADLNFEDMQDFRCHQMMHPDEIFRMNLIISFWRISLVIIL</sequence>
<name>A0ABT3XY46_9FLAO</name>
<accession>A0ABT3XY46</accession>
<proteinExistence type="predicted"/>
<evidence type="ECO:0000313" key="2">
    <source>
        <dbReference type="Proteomes" id="UP001070176"/>
    </source>
</evidence>
<reference evidence="1" key="1">
    <citation type="submission" date="2022-10" db="EMBL/GenBank/DDBJ databases">
        <title>Chryseobacterium sp. nov., a novel bacterial species.</title>
        <authorList>
            <person name="Cao Y."/>
        </authorList>
    </citation>
    <scope>NUCLEOTIDE SEQUENCE</scope>
    <source>
        <strain evidence="1">KC 927</strain>
    </source>
</reference>
<dbReference type="Proteomes" id="UP001070176">
    <property type="component" value="Unassembled WGS sequence"/>
</dbReference>